<dbReference type="Pfam" id="PF07992">
    <property type="entry name" value="Pyr_redox_2"/>
    <property type="match status" value="1"/>
</dbReference>
<evidence type="ECO:0000256" key="1">
    <source>
        <dbReference type="ARBA" id="ARBA00001974"/>
    </source>
</evidence>
<keyword evidence="10" id="KW-1185">Reference proteome</keyword>
<dbReference type="PANTHER" id="PTHR43429">
    <property type="entry name" value="PYRIDINE NUCLEOTIDE-DISULFIDE OXIDOREDUCTASE DOMAIN-CONTAINING"/>
    <property type="match status" value="1"/>
</dbReference>
<dbReference type="RefSeq" id="WP_095103332.1">
    <property type="nucleotide sequence ID" value="NZ_BKAR01000023.1"/>
</dbReference>
<dbReference type="Pfam" id="PF02852">
    <property type="entry name" value="Pyr_redox_dim"/>
    <property type="match status" value="1"/>
</dbReference>
<gene>
    <name evidence="9" type="ORF">SPI02_18140</name>
</gene>
<dbReference type="Gene3D" id="3.50.50.60">
    <property type="entry name" value="FAD/NAD(P)-binding domain"/>
    <property type="match status" value="2"/>
</dbReference>
<evidence type="ECO:0000259" key="8">
    <source>
        <dbReference type="Pfam" id="PF07992"/>
    </source>
</evidence>
<keyword evidence="5" id="KW-0560">Oxidoreductase</keyword>
<feature type="domain" description="Pyridine nucleotide-disulphide oxidoreductase dimerisation" evidence="7">
    <location>
        <begin position="329"/>
        <end position="428"/>
    </location>
</feature>
<protein>
    <submittedName>
        <fullName evidence="9">CoA-disulfide reductase</fullName>
    </submittedName>
</protein>
<dbReference type="SUPFAM" id="SSF55424">
    <property type="entry name" value="FAD/NAD-linked reductases, dimerisation (C-terminal) domain"/>
    <property type="match status" value="1"/>
</dbReference>
<keyword evidence="3" id="KW-0285">Flavoprotein</keyword>
<dbReference type="PRINTS" id="PR00368">
    <property type="entry name" value="FADPNR"/>
</dbReference>
<comment type="cofactor">
    <cofactor evidence="1">
        <name>FAD</name>
        <dbReference type="ChEBI" id="CHEBI:57692"/>
    </cofactor>
</comment>
<evidence type="ECO:0000256" key="5">
    <source>
        <dbReference type="ARBA" id="ARBA00023002"/>
    </source>
</evidence>
<feature type="domain" description="FAD/NAD(P)-binding" evidence="8">
    <location>
        <begin position="1"/>
        <end position="305"/>
    </location>
</feature>
<proteinExistence type="inferred from homology"/>
<keyword evidence="4" id="KW-0274">FAD</keyword>
<evidence type="ECO:0000256" key="2">
    <source>
        <dbReference type="ARBA" id="ARBA00009130"/>
    </source>
</evidence>
<evidence type="ECO:0000256" key="6">
    <source>
        <dbReference type="ARBA" id="ARBA00023284"/>
    </source>
</evidence>
<dbReference type="Proteomes" id="UP000321736">
    <property type="component" value="Unassembled WGS sequence"/>
</dbReference>
<dbReference type="SUPFAM" id="SSF51905">
    <property type="entry name" value="FAD/NAD(P)-binding domain"/>
    <property type="match status" value="1"/>
</dbReference>
<comment type="similarity">
    <text evidence="2">Belongs to the class-III pyridine nucleotide-disulfide oxidoreductase family.</text>
</comment>
<sequence>MKYVVVGTSHAGYAAIETLLISDPEAEIEVFESADAPSFLSCGIQSYLEDVAPSLQSLHYADAESLKEQGVNLHLQTTVTDLDTQNKTVTIKKDGNTSDVSYDKLFLSPGAVPNEPPIDGINDYNNVLFMRGEEWAGKIKERMQNAKKAIVVGGGYIGIEAAEAFTKAGIDTTIMDDGDRIIKTYLDKEFTDILEKNVAEHGLKFKGNANVKALKADDNNNVTAVVTDDGEYEADTVLFAVGVKPATEWLDGKVELGKKGIIKINDRLETSEKDVYASGDATLIPFAPINEDRYIALATNSRRQGYVAARNMAGKDMKMPRVSGTSGLALFDYKFGQTGVHETEKDSYDGKLGAKYIEVPVRPKFRQDDTTVHLKIMFDEDTHRILGGQIMSTEDLVESINTLSVAVNAGWTLEELALVDFFFQPDFDRPWNYLNVLAQRALGDDVFPKDKQLF</sequence>
<dbReference type="GO" id="GO:0016491">
    <property type="term" value="F:oxidoreductase activity"/>
    <property type="evidence" value="ECO:0007669"/>
    <property type="project" value="UniProtKB-KW"/>
</dbReference>
<organism evidence="9 10">
    <name type="scientific">Staphylococcus piscifermentans</name>
    <dbReference type="NCBI Taxonomy" id="70258"/>
    <lineage>
        <taxon>Bacteria</taxon>
        <taxon>Bacillati</taxon>
        <taxon>Bacillota</taxon>
        <taxon>Bacilli</taxon>
        <taxon>Bacillales</taxon>
        <taxon>Staphylococcaceae</taxon>
        <taxon>Staphylococcus</taxon>
    </lineage>
</organism>
<dbReference type="OrthoDB" id="9802028at2"/>
<dbReference type="PRINTS" id="PR00411">
    <property type="entry name" value="PNDRDTASEI"/>
</dbReference>
<evidence type="ECO:0000259" key="7">
    <source>
        <dbReference type="Pfam" id="PF02852"/>
    </source>
</evidence>
<keyword evidence="6" id="KW-0676">Redox-active center</keyword>
<dbReference type="InterPro" id="IPR016156">
    <property type="entry name" value="FAD/NAD-linked_Rdtase_dimer_sf"/>
</dbReference>
<dbReference type="Gene3D" id="3.30.390.30">
    <property type="match status" value="1"/>
</dbReference>
<evidence type="ECO:0000256" key="3">
    <source>
        <dbReference type="ARBA" id="ARBA00022630"/>
    </source>
</evidence>
<dbReference type="EMBL" id="BKAR01000023">
    <property type="protein sequence ID" value="GEP85229.1"/>
    <property type="molecule type" value="Genomic_DNA"/>
</dbReference>
<evidence type="ECO:0000256" key="4">
    <source>
        <dbReference type="ARBA" id="ARBA00022827"/>
    </source>
</evidence>
<name>A0A239TKA1_9STAP</name>
<dbReference type="PANTHER" id="PTHR43429:SF1">
    <property type="entry name" value="NAD(P)H SULFUR OXIDOREDUCTASE (COA-DEPENDENT)"/>
    <property type="match status" value="1"/>
</dbReference>
<dbReference type="InterPro" id="IPR036188">
    <property type="entry name" value="FAD/NAD-bd_sf"/>
</dbReference>
<reference evidence="9 10" key="1">
    <citation type="submission" date="2019-07" db="EMBL/GenBank/DDBJ databases">
        <title>Whole genome shotgun sequence of Staphylococcus piscifermentans NBRC 109625.</title>
        <authorList>
            <person name="Hosoyama A."/>
            <person name="Uohara A."/>
            <person name="Ohji S."/>
            <person name="Ichikawa N."/>
        </authorList>
    </citation>
    <scope>NUCLEOTIDE SEQUENCE [LARGE SCALE GENOMIC DNA]</scope>
    <source>
        <strain evidence="9 10">NBRC 109625</strain>
    </source>
</reference>
<evidence type="ECO:0000313" key="10">
    <source>
        <dbReference type="Proteomes" id="UP000321736"/>
    </source>
</evidence>
<dbReference type="InterPro" id="IPR050260">
    <property type="entry name" value="FAD-bd_OxRdtase"/>
</dbReference>
<dbReference type="AlphaFoldDB" id="A0A239TKA1"/>
<comment type="caution">
    <text evidence="9">The sequence shown here is derived from an EMBL/GenBank/DDBJ whole genome shotgun (WGS) entry which is preliminary data.</text>
</comment>
<accession>A0A239TKA1</accession>
<evidence type="ECO:0000313" key="9">
    <source>
        <dbReference type="EMBL" id="GEP85229.1"/>
    </source>
</evidence>
<dbReference type="InterPro" id="IPR004099">
    <property type="entry name" value="Pyr_nucl-diS_OxRdtase_dimer"/>
</dbReference>
<dbReference type="InterPro" id="IPR023753">
    <property type="entry name" value="FAD/NAD-binding_dom"/>
</dbReference>